<evidence type="ECO:0000313" key="2">
    <source>
        <dbReference type="EMBL" id="KAK6763682.1"/>
    </source>
</evidence>
<dbReference type="EMBL" id="JAVFWL010000006">
    <property type="protein sequence ID" value="KAK6763682.1"/>
    <property type="molecule type" value="Genomic_DNA"/>
</dbReference>
<comment type="caution">
    <text evidence="2">The sequence shown here is derived from an EMBL/GenBank/DDBJ whole genome shotgun (WGS) entry which is preliminary data.</text>
</comment>
<gene>
    <name evidence="2" type="primary">Necator_chrX.g24292</name>
    <name evidence="2" type="ORF">RB195_024127</name>
</gene>
<evidence type="ECO:0000313" key="3">
    <source>
        <dbReference type="Proteomes" id="UP001303046"/>
    </source>
</evidence>
<keyword evidence="3" id="KW-1185">Reference proteome</keyword>
<proteinExistence type="predicted"/>
<name>A0ABR1ELW6_NECAM</name>
<feature type="region of interest" description="Disordered" evidence="1">
    <location>
        <begin position="90"/>
        <end position="115"/>
    </location>
</feature>
<organism evidence="2 3">
    <name type="scientific">Necator americanus</name>
    <name type="common">Human hookworm</name>
    <dbReference type="NCBI Taxonomy" id="51031"/>
    <lineage>
        <taxon>Eukaryota</taxon>
        <taxon>Metazoa</taxon>
        <taxon>Ecdysozoa</taxon>
        <taxon>Nematoda</taxon>
        <taxon>Chromadorea</taxon>
        <taxon>Rhabditida</taxon>
        <taxon>Rhabditina</taxon>
        <taxon>Rhabditomorpha</taxon>
        <taxon>Strongyloidea</taxon>
        <taxon>Ancylostomatidae</taxon>
        <taxon>Bunostominae</taxon>
        <taxon>Necator</taxon>
    </lineage>
</organism>
<sequence>MRTAEDHDLWYKNSSPGSNPVELLVKSTPAPAPSPIEVLGKSIFGKSTLDSDTPCAEQRHQNGCRNCAYHHGRPNQGAAANVHRVDEAHEKDGLRFTPSRSKPLRSCPLQDRGQPSNQLKELAAEVQHFLVIRQDAALQRRGFAKESKS</sequence>
<accession>A0ABR1ELW6</accession>
<evidence type="ECO:0000256" key="1">
    <source>
        <dbReference type="SAM" id="MobiDB-lite"/>
    </source>
</evidence>
<reference evidence="2 3" key="1">
    <citation type="submission" date="2023-08" db="EMBL/GenBank/DDBJ databases">
        <title>A Necator americanus chromosomal reference genome.</title>
        <authorList>
            <person name="Ilik V."/>
            <person name="Petrzelkova K.J."/>
            <person name="Pardy F."/>
            <person name="Fuh T."/>
            <person name="Niatou-Singa F.S."/>
            <person name="Gouil Q."/>
            <person name="Baker L."/>
            <person name="Ritchie M.E."/>
            <person name="Jex A.R."/>
            <person name="Gazzola D."/>
            <person name="Li H."/>
            <person name="Toshio Fujiwara R."/>
            <person name="Zhan B."/>
            <person name="Aroian R.V."/>
            <person name="Pafco B."/>
            <person name="Schwarz E.M."/>
        </authorList>
    </citation>
    <scope>NUCLEOTIDE SEQUENCE [LARGE SCALE GENOMIC DNA]</scope>
    <source>
        <strain evidence="2 3">Aroian</strain>
        <tissue evidence="2">Whole animal</tissue>
    </source>
</reference>
<protein>
    <submittedName>
        <fullName evidence="2">Uncharacterized protein</fullName>
    </submittedName>
</protein>
<dbReference type="Proteomes" id="UP001303046">
    <property type="component" value="Unassembled WGS sequence"/>
</dbReference>